<protein>
    <submittedName>
        <fullName evidence="4">DUF4339 domain-containing protein</fullName>
    </submittedName>
</protein>
<evidence type="ECO:0000313" key="5">
    <source>
        <dbReference type="Proteomes" id="UP001155483"/>
    </source>
</evidence>
<evidence type="ECO:0000256" key="1">
    <source>
        <dbReference type="SAM" id="MobiDB-lite"/>
    </source>
</evidence>
<keyword evidence="2" id="KW-0472">Membrane</keyword>
<sequence>MKRFYMHDGKAQKGPYDIDELKQQNISPQTPIWSDTLKDWTPAGQVKELQELFNSPPPPYHHPMSNQQHTSQPYRLIWIAALVLASIVFLAIIFFVNKRNMETDGPTVSTASTASPKKPGIQELDEKERQKIALEHAQEIINREYRNNWSKYITYQSSDFKVGFFGGISDLEITVTNNTESILDEVDIKIDYIKESGDLWETKEVVFSNIQPGTSKTVKAPETSRGIKIKTAITSITAKSLSFCYDISQEKQRRTNNPTDPWKCR</sequence>
<gene>
    <name evidence="4" type="ORF">OCK74_02750</name>
</gene>
<dbReference type="EMBL" id="JAOTIF010000001">
    <property type="protein sequence ID" value="MCU7548012.1"/>
    <property type="molecule type" value="Genomic_DNA"/>
</dbReference>
<dbReference type="AlphaFoldDB" id="A0A9X2XTF0"/>
<keyword evidence="2" id="KW-0812">Transmembrane</keyword>
<dbReference type="RefSeq" id="WP_279295456.1">
    <property type="nucleotide sequence ID" value="NZ_JAOTIF010000001.1"/>
</dbReference>
<keyword evidence="5" id="KW-1185">Reference proteome</keyword>
<keyword evidence="2" id="KW-1133">Transmembrane helix</keyword>
<reference evidence="4" key="2">
    <citation type="submission" date="2023-04" db="EMBL/GenBank/DDBJ databases">
        <title>Paracnuella aquatica gen. nov., sp. nov., a member of the family Chitinophagaceae isolated from a hot spring.</title>
        <authorList>
            <person name="Wang C."/>
        </authorList>
    </citation>
    <scope>NUCLEOTIDE SEQUENCE</scope>
    <source>
        <strain evidence="4">LB-8</strain>
    </source>
</reference>
<evidence type="ECO:0000259" key="3">
    <source>
        <dbReference type="Pfam" id="PF14237"/>
    </source>
</evidence>
<dbReference type="Proteomes" id="UP001155483">
    <property type="component" value="Unassembled WGS sequence"/>
</dbReference>
<reference evidence="4" key="1">
    <citation type="submission" date="2022-09" db="EMBL/GenBank/DDBJ databases">
        <authorList>
            <person name="Yuan C."/>
            <person name="Ke Z."/>
        </authorList>
    </citation>
    <scope>NUCLEOTIDE SEQUENCE</scope>
    <source>
        <strain evidence="4">LB-8</strain>
    </source>
</reference>
<accession>A0A9X2XTF0</accession>
<organism evidence="4 5">
    <name type="scientific">Paraflavisolibacter caeni</name>
    <dbReference type="NCBI Taxonomy" id="2982496"/>
    <lineage>
        <taxon>Bacteria</taxon>
        <taxon>Pseudomonadati</taxon>
        <taxon>Bacteroidota</taxon>
        <taxon>Chitinophagia</taxon>
        <taxon>Chitinophagales</taxon>
        <taxon>Chitinophagaceae</taxon>
        <taxon>Paraflavisolibacter</taxon>
    </lineage>
</organism>
<name>A0A9X2XTF0_9BACT</name>
<feature type="compositionally biased region" description="Polar residues" evidence="1">
    <location>
        <begin position="106"/>
        <end position="115"/>
    </location>
</feature>
<dbReference type="Pfam" id="PF14237">
    <property type="entry name" value="GYF_2"/>
    <property type="match status" value="1"/>
</dbReference>
<proteinExistence type="predicted"/>
<evidence type="ECO:0000256" key="2">
    <source>
        <dbReference type="SAM" id="Phobius"/>
    </source>
</evidence>
<feature type="transmembrane region" description="Helical" evidence="2">
    <location>
        <begin position="76"/>
        <end position="96"/>
    </location>
</feature>
<evidence type="ECO:0000313" key="4">
    <source>
        <dbReference type="EMBL" id="MCU7548012.1"/>
    </source>
</evidence>
<feature type="region of interest" description="Disordered" evidence="1">
    <location>
        <begin position="105"/>
        <end position="125"/>
    </location>
</feature>
<feature type="domain" description="GYF" evidence="3">
    <location>
        <begin position="4"/>
        <end position="49"/>
    </location>
</feature>
<comment type="caution">
    <text evidence="4">The sequence shown here is derived from an EMBL/GenBank/DDBJ whole genome shotgun (WGS) entry which is preliminary data.</text>
</comment>
<dbReference type="InterPro" id="IPR025640">
    <property type="entry name" value="GYF_2"/>
</dbReference>